<keyword evidence="2" id="KW-1185">Reference proteome</keyword>
<protein>
    <submittedName>
        <fullName evidence="1">Uncharacterized protein</fullName>
    </submittedName>
</protein>
<dbReference type="GeneID" id="14911874"/>
<accession>L8GEB4</accession>
<gene>
    <name evidence="1" type="ORF">ACA1_121480</name>
</gene>
<dbReference type="AlphaFoldDB" id="L8GEB4"/>
<proteinExistence type="predicted"/>
<dbReference type="RefSeq" id="XP_004333453.1">
    <property type="nucleotide sequence ID" value="XM_004333405.1"/>
</dbReference>
<dbReference type="VEuPathDB" id="AmoebaDB:ACA1_121480"/>
<dbReference type="KEGG" id="acan:ACA1_121480"/>
<organism evidence="1 2">
    <name type="scientific">Acanthamoeba castellanii (strain ATCC 30010 / Neff)</name>
    <dbReference type="NCBI Taxonomy" id="1257118"/>
    <lineage>
        <taxon>Eukaryota</taxon>
        <taxon>Amoebozoa</taxon>
        <taxon>Discosea</taxon>
        <taxon>Longamoebia</taxon>
        <taxon>Centramoebida</taxon>
        <taxon>Acanthamoebidae</taxon>
        <taxon>Acanthamoeba</taxon>
    </lineage>
</organism>
<dbReference type="EMBL" id="KB008151">
    <property type="protein sequence ID" value="ELR11440.1"/>
    <property type="molecule type" value="Genomic_DNA"/>
</dbReference>
<evidence type="ECO:0000313" key="1">
    <source>
        <dbReference type="EMBL" id="ELR11440.1"/>
    </source>
</evidence>
<name>L8GEB4_ACACF</name>
<dbReference type="Proteomes" id="UP000011083">
    <property type="component" value="Unassembled WGS sequence"/>
</dbReference>
<evidence type="ECO:0000313" key="2">
    <source>
        <dbReference type="Proteomes" id="UP000011083"/>
    </source>
</evidence>
<sequence length="592" mass="66771">MTADELPDMTGLLPTTSVWRNIKRPGSDMDIVATLTHLFMCKTQPHKCQIRNTSSIICRKIYKSRVVSALVRDIRMRLRTDHLFISQTHDTNLTTWIGENQKLVYCAMKEFYVHQLSHCHPLRDVLMEYTPHEQSEHERHSRSTMDAVRDVISRSPDASSALARIEAVCVNACKLAHTHITKLSKGTFEDVFSSTAASWVVKHDSVFVERAARKIGIVHAHSPDDAAHMEKAGLVVYDMMLQGRTKAYVRMGLFDVMGPFEGDDERARRNAGIARNLARFVTSKDPSDRGSFQLAIRMLGELGVMSREGSRELASLFESYELSSMPYNSIVDSIERMRGSCQRDLIISLVFTRTVYRKRGFGQVALTGDVALRQVEARRRLFRVMPWQETPDDVGVVRYCTCGAWAEHVTAYTKKKNDTPLMWMTNYKMDAITGRPQCALNKCQRPLRKMDMIGRCVRIANGKWHALCAKCGVLVELSYPRPGTAELIGQLTGIGPDCGYHYLADRQHGQQQQRHHGIIMPQDQIKEGRECFIHIVARLAGPHLTPAPKVAATMRRRVVRMNTERGALATNPSKRLAVVSEAASSCLHSVPP</sequence>
<reference evidence="1 2" key="1">
    <citation type="journal article" date="2013" name="Genome Biol.">
        <title>Genome of Acanthamoeba castellanii highlights extensive lateral gene transfer and early evolution of tyrosine kinase signaling.</title>
        <authorList>
            <person name="Clarke M."/>
            <person name="Lohan A.J."/>
            <person name="Liu B."/>
            <person name="Lagkouvardos I."/>
            <person name="Roy S."/>
            <person name="Zafar N."/>
            <person name="Bertelli C."/>
            <person name="Schilde C."/>
            <person name="Kianianmomeni A."/>
            <person name="Burglin T.R."/>
            <person name="Frech C."/>
            <person name="Turcotte B."/>
            <person name="Kopec K.O."/>
            <person name="Synnott J.M."/>
            <person name="Choo C."/>
            <person name="Paponov I."/>
            <person name="Finkler A."/>
            <person name="Soon Heng Tan C."/>
            <person name="Hutchins A.P."/>
            <person name="Weinmeier T."/>
            <person name="Rattei T."/>
            <person name="Chu J.S."/>
            <person name="Gimenez G."/>
            <person name="Irimia M."/>
            <person name="Rigden D.J."/>
            <person name="Fitzpatrick D.A."/>
            <person name="Lorenzo-Morales J."/>
            <person name="Bateman A."/>
            <person name="Chiu C.H."/>
            <person name="Tang P."/>
            <person name="Hegemann P."/>
            <person name="Fromm H."/>
            <person name="Raoult D."/>
            <person name="Greub G."/>
            <person name="Miranda-Saavedra D."/>
            <person name="Chen N."/>
            <person name="Nash P."/>
            <person name="Ginger M.L."/>
            <person name="Horn M."/>
            <person name="Schaap P."/>
            <person name="Caler L."/>
            <person name="Loftus B."/>
        </authorList>
    </citation>
    <scope>NUCLEOTIDE SEQUENCE [LARGE SCALE GENOMIC DNA]</scope>
    <source>
        <strain evidence="1 2">Neff</strain>
    </source>
</reference>